<dbReference type="EMBL" id="PVTF01000008">
    <property type="protein sequence ID" value="PRY38968.1"/>
    <property type="molecule type" value="Genomic_DNA"/>
</dbReference>
<evidence type="ECO:0000313" key="3">
    <source>
        <dbReference type="Proteomes" id="UP000239494"/>
    </source>
</evidence>
<feature type="region of interest" description="Disordered" evidence="1">
    <location>
        <begin position="46"/>
        <end position="68"/>
    </location>
</feature>
<gene>
    <name evidence="2" type="ORF">CLV43_108368</name>
</gene>
<dbReference type="AlphaFoldDB" id="A0A2T0SZW8"/>
<accession>A0A2T0SZW8</accession>
<comment type="caution">
    <text evidence="2">The sequence shown here is derived from an EMBL/GenBank/DDBJ whole genome shotgun (WGS) entry which is preliminary data.</text>
</comment>
<keyword evidence="3" id="KW-1185">Reference proteome</keyword>
<sequence length="234" mass="25220">MTGTAEETRGDGPSENWFLLIDPAWTPAGENDVPPLESVVGLWPVEEDGKPGKFRPNPEYLPSDDNSPSDPLDAVLRLVVQGRAEAEHIQLLLRDSLFDLALNGDGRPLITKSPDDVPCVVVATGEAHRRRIGSPDWQRIEIHELVVALADGVDVLVNPGGPASVRLTGDFLRDTLMLDDDQVAELYAGHADASGPRLVPWPSAAEPESGDDEAADRSSTTGRIRREHGFAGRG</sequence>
<name>A0A2T0SZW8_9PSEU</name>
<dbReference type="RefSeq" id="WP_106190351.1">
    <property type="nucleotide sequence ID" value="NZ_PVTF01000008.1"/>
</dbReference>
<evidence type="ECO:0000256" key="1">
    <source>
        <dbReference type="SAM" id="MobiDB-lite"/>
    </source>
</evidence>
<dbReference type="OrthoDB" id="3373807at2"/>
<proteinExistence type="predicted"/>
<dbReference type="NCBIfam" id="NF033532">
    <property type="entry name" value="lone7para_assoc"/>
    <property type="match status" value="1"/>
</dbReference>
<dbReference type="Proteomes" id="UP000239494">
    <property type="component" value="Unassembled WGS sequence"/>
</dbReference>
<evidence type="ECO:0008006" key="4">
    <source>
        <dbReference type="Google" id="ProtNLM"/>
    </source>
</evidence>
<dbReference type="InterPro" id="IPR047659">
    <property type="entry name" value="T7SS_assoc"/>
</dbReference>
<organism evidence="2 3">
    <name type="scientific">Umezawaea tangerina</name>
    <dbReference type="NCBI Taxonomy" id="84725"/>
    <lineage>
        <taxon>Bacteria</taxon>
        <taxon>Bacillati</taxon>
        <taxon>Actinomycetota</taxon>
        <taxon>Actinomycetes</taxon>
        <taxon>Pseudonocardiales</taxon>
        <taxon>Pseudonocardiaceae</taxon>
        <taxon>Umezawaea</taxon>
    </lineage>
</organism>
<protein>
    <recommendedName>
        <fullName evidence="4">Type III secretion system (T3SS) SseB-like protein</fullName>
    </recommendedName>
</protein>
<evidence type="ECO:0000313" key="2">
    <source>
        <dbReference type="EMBL" id="PRY38968.1"/>
    </source>
</evidence>
<feature type="region of interest" description="Disordered" evidence="1">
    <location>
        <begin position="195"/>
        <end position="234"/>
    </location>
</feature>
<reference evidence="2 3" key="1">
    <citation type="submission" date="2018-03" db="EMBL/GenBank/DDBJ databases">
        <title>Genomic Encyclopedia of Archaeal and Bacterial Type Strains, Phase II (KMG-II): from individual species to whole genera.</title>
        <authorList>
            <person name="Goeker M."/>
        </authorList>
    </citation>
    <scope>NUCLEOTIDE SEQUENCE [LARGE SCALE GENOMIC DNA]</scope>
    <source>
        <strain evidence="2 3">DSM 44720</strain>
    </source>
</reference>